<reference evidence="5" key="2">
    <citation type="submission" date="2015-01" db="EMBL/GenBank/DDBJ databases">
        <title>Evolutionary Origins and Diversification of the Mycorrhizal Mutualists.</title>
        <authorList>
            <consortium name="DOE Joint Genome Institute"/>
            <consortium name="Mycorrhizal Genomics Consortium"/>
            <person name="Kohler A."/>
            <person name="Kuo A."/>
            <person name="Nagy L.G."/>
            <person name="Floudas D."/>
            <person name="Copeland A."/>
            <person name="Barry K.W."/>
            <person name="Cichocki N."/>
            <person name="Veneault-Fourrey C."/>
            <person name="LaButti K."/>
            <person name="Lindquist E.A."/>
            <person name="Lipzen A."/>
            <person name="Lundell T."/>
            <person name="Morin E."/>
            <person name="Murat C."/>
            <person name="Riley R."/>
            <person name="Ohm R."/>
            <person name="Sun H."/>
            <person name="Tunlid A."/>
            <person name="Henrissat B."/>
            <person name="Grigoriev I.V."/>
            <person name="Hibbett D.S."/>
            <person name="Martin F."/>
        </authorList>
    </citation>
    <scope>NUCLEOTIDE SEQUENCE [LARGE SCALE GENOMIC DNA]</scope>
    <source>
        <strain evidence="5">Zn</strain>
    </source>
</reference>
<proteinExistence type="predicted"/>
<dbReference type="InParanoid" id="A0A0C3H8V0"/>
<dbReference type="Pfam" id="PF12796">
    <property type="entry name" value="Ank_2"/>
    <property type="match status" value="1"/>
</dbReference>
<name>A0A0C3H8V0_OIDMZ</name>
<reference evidence="4 5" key="1">
    <citation type="submission" date="2014-04" db="EMBL/GenBank/DDBJ databases">
        <authorList>
            <consortium name="DOE Joint Genome Institute"/>
            <person name="Kuo A."/>
            <person name="Martino E."/>
            <person name="Perotto S."/>
            <person name="Kohler A."/>
            <person name="Nagy L.G."/>
            <person name="Floudas D."/>
            <person name="Copeland A."/>
            <person name="Barry K.W."/>
            <person name="Cichocki N."/>
            <person name="Veneault-Fourrey C."/>
            <person name="LaButti K."/>
            <person name="Lindquist E.A."/>
            <person name="Lipzen A."/>
            <person name="Lundell T."/>
            <person name="Morin E."/>
            <person name="Murat C."/>
            <person name="Sun H."/>
            <person name="Tunlid A."/>
            <person name="Henrissat B."/>
            <person name="Grigoriev I.V."/>
            <person name="Hibbett D.S."/>
            <person name="Martin F."/>
            <person name="Nordberg H.P."/>
            <person name="Cantor M.N."/>
            <person name="Hua S.X."/>
        </authorList>
    </citation>
    <scope>NUCLEOTIDE SEQUENCE [LARGE SCALE GENOMIC DNA]</scope>
    <source>
        <strain evidence="4 5">Zn</strain>
    </source>
</reference>
<dbReference type="PROSITE" id="PS50088">
    <property type="entry name" value="ANK_REPEAT"/>
    <property type="match status" value="1"/>
</dbReference>
<dbReference type="SMART" id="SM00248">
    <property type="entry name" value="ANK"/>
    <property type="match status" value="4"/>
</dbReference>
<dbReference type="InterPro" id="IPR002110">
    <property type="entry name" value="Ankyrin_rpt"/>
</dbReference>
<keyword evidence="5" id="KW-1185">Reference proteome</keyword>
<dbReference type="HOGENOM" id="CLU_000134_18_0_1"/>
<dbReference type="Pfam" id="PF00023">
    <property type="entry name" value="Ank"/>
    <property type="match status" value="1"/>
</dbReference>
<dbReference type="OrthoDB" id="5428966at2759"/>
<evidence type="ECO:0000313" key="5">
    <source>
        <dbReference type="Proteomes" id="UP000054321"/>
    </source>
</evidence>
<keyword evidence="1" id="KW-0677">Repeat</keyword>
<feature type="non-terminal residue" evidence="4">
    <location>
        <position position="1"/>
    </location>
</feature>
<gene>
    <name evidence="4" type="ORF">OIDMADRAFT_125508</name>
</gene>
<feature type="repeat" description="ANK" evidence="3">
    <location>
        <begin position="16"/>
        <end position="49"/>
    </location>
</feature>
<dbReference type="Proteomes" id="UP000054321">
    <property type="component" value="Unassembled WGS sequence"/>
</dbReference>
<keyword evidence="2 3" id="KW-0040">ANK repeat</keyword>
<evidence type="ECO:0000256" key="3">
    <source>
        <dbReference type="PROSITE-ProRule" id="PRU00023"/>
    </source>
</evidence>
<accession>A0A0C3H8V0</accession>
<evidence type="ECO:0000256" key="1">
    <source>
        <dbReference type="ARBA" id="ARBA00022737"/>
    </source>
</evidence>
<dbReference type="PANTHER" id="PTHR24171:SF9">
    <property type="entry name" value="ANKYRIN REPEAT DOMAIN-CONTAINING PROTEIN 39"/>
    <property type="match status" value="1"/>
</dbReference>
<dbReference type="InterPro" id="IPR036770">
    <property type="entry name" value="Ankyrin_rpt-contain_sf"/>
</dbReference>
<dbReference type="STRING" id="913774.A0A0C3H8V0"/>
<organism evidence="4 5">
    <name type="scientific">Oidiodendron maius (strain Zn)</name>
    <dbReference type="NCBI Taxonomy" id="913774"/>
    <lineage>
        <taxon>Eukaryota</taxon>
        <taxon>Fungi</taxon>
        <taxon>Dikarya</taxon>
        <taxon>Ascomycota</taxon>
        <taxon>Pezizomycotina</taxon>
        <taxon>Leotiomycetes</taxon>
        <taxon>Leotiomycetes incertae sedis</taxon>
        <taxon>Myxotrichaceae</taxon>
        <taxon>Oidiodendron</taxon>
    </lineage>
</organism>
<protein>
    <submittedName>
        <fullName evidence="4">Uncharacterized protein</fullName>
    </submittedName>
</protein>
<dbReference type="SUPFAM" id="SSF48403">
    <property type="entry name" value="Ankyrin repeat"/>
    <property type="match status" value="1"/>
</dbReference>
<dbReference type="EMBL" id="KN832878">
    <property type="protein sequence ID" value="KIM99689.1"/>
    <property type="molecule type" value="Genomic_DNA"/>
</dbReference>
<evidence type="ECO:0000256" key="2">
    <source>
        <dbReference type="ARBA" id="ARBA00023043"/>
    </source>
</evidence>
<dbReference type="AlphaFoldDB" id="A0A0C3H8V0"/>
<dbReference type="PANTHER" id="PTHR24171">
    <property type="entry name" value="ANKYRIN REPEAT DOMAIN-CONTAINING PROTEIN 39-RELATED"/>
    <property type="match status" value="1"/>
</dbReference>
<sequence length="184" mass="19673">KEFLNTGANPNAEHESYGNMLQLAIEKGCKEEIVKSLLLAGADVNAVEGKYWTALQAACRTSKSEIVEELLTRGVKSISSHCLSMVPISNLPGVWYGFALQAWACSSSCDPDVMQYLLDKGANVNAVGGEFGTALQAAACHHKAYVEMLLKHGADPKIEGGKYGSAIAAAKEKGFNRVVKLLQV</sequence>
<dbReference type="Gene3D" id="1.25.40.20">
    <property type="entry name" value="Ankyrin repeat-containing domain"/>
    <property type="match status" value="2"/>
</dbReference>
<evidence type="ECO:0000313" key="4">
    <source>
        <dbReference type="EMBL" id="KIM99689.1"/>
    </source>
</evidence>